<feature type="domain" description="DUF202" evidence="6">
    <location>
        <begin position="4"/>
        <end position="64"/>
    </location>
</feature>
<comment type="caution">
    <text evidence="7">The sequence shown here is derived from an EMBL/GenBank/DDBJ whole genome shotgun (WGS) entry which is preliminary data.</text>
</comment>
<dbReference type="Proteomes" id="UP001596087">
    <property type="component" value="Unassembled WGS sequence"/>
</dbReference>
<keyword evidence="8" id="KW-1185">Reference proteome</keyword>
<protein>
    <submittedName>
        <fullName evidence="7">DUF202 domain-containing protein</fullName>
    </submittedName>
</protein>
<feature type="transmembrane region" description="Helical" evidence="5">
    <location>
        <begin position="40"/>
        <end position="58"/>
    </location>
</feature>
<organism evidence="7 8">
    <name type="scientific">Nocardioides taihuensis</name>
    <dbReference type="NCBI Taxonomy" id="1835606"/>
    <lineage>
        <taxon>Bacteria</taxon>
        <taxon>Bacillati</taxon>
        <taxon>Actinomycetota</taxon>
        <taxon>Actinomycetes</taxon>
        <taxon>Propionibacteriales</taxon>
        <taxon>Nocardioidaceae</taxon>
        <taxon>Nocardioides</taxon>
    </lineage>
</organism>
<comment type="subcellular location">
    <subcellularLocation>
        <location evidence="1">Endomembrane system</location>
        <topology evidence="1">Multi-pass membrane protein</topology>
    </subcellularLocation>
</comment>
<evidence type="ECO:0000256" key="2">
    <source>
        <dbReference type="ARBA" id="ARBA00022692"/>
    </source>
</evidence>
<accession>A0ABW0BDT0</accession>
<evidence type="ECO:0000256" key="3">
    <source>
        <dbReference type="ARBA" id="ARBA00022989"/>
    </source>
</evidence>
<dbReference type="RefSeq" id="WP_378585492.1">
    <property type="nucleotide sequence ID" value="NZ_JBHSKD010000002.1"/>
</dbReference>
<evidence type="ECO:0000313" key="7">
    <source>
        <dbReference type="EMBL" id="MFC5175157.1"/>
    </source>
</evidence>
<proteinExistence type="predicted"/>
<dbReference type="InterPro" id="IPR003807">
    <property type="entry name" value="DUF202"/>
</dbReference>
<evidence type="ECO:0000256" key="4">
    <source>
        <dbReference type="ARBA" id="ARBA00023136"/>
    </source>
</evidence>
<evidence type="ECO:0000256" key="5">
    <source>
        <dbReference type="SAM" id="Phobius"/>
    </source>
</evidence>
<feature type="transmembrane region" description="Helical" evidence="5">
    <location>
        <begin position="78"/>
        <end position="99"/>
    </location>
</feature>
<keyword evidence="4 5" id="KW-0472">Membrane</keyword>
<evidence type="ECO:0000313" key="8">
    <source>
        <dbReference type="Proteomes" id="UP001596087"/>
    </source>
</evidence>
<evidence type="ECO:0000259" key="6">
    <source>
        <dbReference type="Pfam" id="PF02656"/>
    </source>
</evidence>
<name>A0ABW0BDT0_9ACTN</name>
<keyword evidence="2 5" id="KW-0812">Transmembrane</keyword>
<dbReference type="Pfam" id="PF02656">
    <property type="entry name" value="DUF202"/>
    <property type="match status" value="1"/>
</dbReference>
<sequence length="103" mass="10401">MSTDNGLQAERTAMAWQRTALGLVGVSALLLHLAGGALGLSLVGAVGMLAALFVLLQVEARFLHGHRNDVAESPMGVWAVRGITAATVLLSLGAVVVVLSGGG</sequence>
<dbReference type="EMBL" id="JBHSKD010000002">
    <property type="protein sequence ID" value="MFC5175157.1"/>
    <property type="molecule type" value="Genomic_DNA"/>
</dbReference>
<reference evidence="8" key="1">
    <citation type="journal article" date="2019" name="Int. J. Syst. Evol. Microbiol.">
        <title>The Global Catalogue of Microorganisms (GCM) 10K type strain sequencing project: providing services to taxonomists for standard genome sequencing and annotation.</title>
        <authorList>
            <consortium name="The Broad Institute Genomics Platform"/>
            <consortium name="The Broad Institute Genome Sequencing Center for Infectious Disease"/>
            <person name="Wu L."/>
            <person name="Ma J."/>
        </authorList>
    </citation>
    <scope>NUCLEOTIDE SEQUENCE [LARGE SCALE GENOMIC DNA]</scope>
    <source>
        <strain evidence="8">DFY41</strain>
    </source>
</reference>
<gene>
    <name evidence="7" type="ORF">ACFPGP_00655</name>
</gene>
<keyword evidence="3 5" id="KW-1133">Transmembrane helix</keyword>
<evidence type="ECO:0000256" key="1">
    <source>
        <dbReference type="ARBA" id="ARBA00004127"/>
    </source>
</evidence>